<dbReference type="InterPro" id="IPR026891">
    <property type="entry name" value="Fn3-like"/>
</dbReference>
<dbReference type="InterPro" id="IPR036962">
    <property type="entry name" value="Glyco_hydro_3_N_sf"/>
</dbReference>
<dbReference type="Pfam" id="PF01915">
    <property type="entry name" value="Glyco_hydro_3_C"/>
    <property type="match status" value="1"/>
</dbReference>
<dbReference type="InterPro" id="IPR017853">
    <property type="entry name" value="GH"/>
</dbReference>
<name>A0ABR7GI55_9FIRM</name>
<evidence type="ECO:0000259" key="6">
    <source>
        <dbReference type="SMART" id="SM01217"/>
    </source>
</evidence>
<feature type="domain" description="Fibronectin type III-like" evidence="6">
    <location>
        <begin position="616"/>
        <end position="686"/>
    </location>
</feature>
<protein>
    <submittedName>
        <fullName evidence="7">Glycoside hydrolase family 3 C-terminal domain-containing protein</fullName>
    </submittedName>
</protein>
<evidence type="ECO:0000256" key="2">
    <source>
        <dbReference type="ARBA" id="ARBA00022801"/>
    </source>
</evidence>
<dbReference type="SUPFAM" id="SSF51445">
    <property type="entry name" value="(Trans)glycosidases"/>
    <property type="match status" value="1"/>
</dbReference>
<reference evidence="7 8" key="1">
    <citation type="submission" date="2020-08" db="EMBL/GenBank/DDBJ databases">
        <title>Genome public.</title>
        <authorList>
            <person name="Liu C."/>
            <person name="Sun Q."/>
        </authorList>
    </citation>
    <scope>NUCLEOTIDE SEQUENCE [LARGE SCALE GENOMIC DNA]</scope>
    <source>
        <strain evidence="7 8">NSJ-9</strain>
    </source>
</reference>
<dbReference type="InterPro" id="IPR036881">
    <property type="entry name" value="Glyco_hydro_3_C_sf"/>
</dbReference>
<evidence type="ECO:0000313" key="8">
    <source>
        <dbReference type="Proteomes" id="UP000643810"/>
    </source>
</evidence>
<sequence length="787" mass="87014">MGTKLKDMASVEMILNEMSLVEKASLVIGGSPMSSMAMEKYGIPSIWTSDCCNGLNIFQYTVEKTYRALEAAKKEKGEKFDRESFGTMGGLLVTVNEMQKKAKEEAAAGIERQKTHDVISYPTGISQASTWNPHVANICAKTVAKEFVKYGVDLILSPNINIHRDPLCGRLTESYSEDPYLVSRIAEAVVCGLQDEGVIADPKHFAANSQEKDRLKINEKIPMRALREIYLPGFKACIDAGALTVMSAYNKINDESCAMNKWLLTDVLKDEWKFKGCVISDWGASYEQVPALAAGTDLTMPGPRGIQCILDAIADGSLSEEVLNDSCRRIMYVILKSGMLEKKEVSFDLEEAKKIVENAAREAMILLKNDGTLPVQSEQTKICFYGKRAKQFAANSEGSGKVPSSFISNPYDRAVEILGSENVSYQTPSEDTTLYVAVVGADGQEGADRLTMDMDVEDQEALQNAIKAAKEHNRKLVLVCNSSGPITLTEYVQDCNAILCPYFAGQAGGKVVTDAIFGLYNPSGKLTDTWPKAYCDTPSYKNYGGENKEVWYGEGIYVGYRWYDARKIEPLFPFGYGLSYTSFAFSDLQVEDTDVEKEDIMVKVSVENTGNMAGAEVVQLYVASPKSSFDKPEKELKGFQKVYLQPGEKTEVTLTVSKEDLAHYHTALEEFVTESGTYRILVGNSSRDIVLSKEIQVICHDPFGWNVITGIGKLVSNPKAVEIMNQAIGDDINLVAAVPIQYAPDYTLKELWETESSAVSTLFSKQGKTAEEKKQAWDYIVKEFKKL</sequence>
<proteinExistence type="inferred from homology"/>
<dbReference type="InterPro" id="IPR002772">
    <property type="entry name" value="Glyco_hydro_3_C"/>
</dbReference>
<dbReference type="SMART" id="SM01217">
    <property type="entry name" value="Fn3_like"/>
    <property type="match status" value="1"/>
</dbReference>
<evidence type="ECO:0000256" key="1">
    <source>
        <dbReference type="ARBA" id="ARBA00005336"/>
    </source>
</evidence>
<organism evidence="7 8">
    <name type="scientific">Roseburia lenta</name>
    <dbReference type="NCBI Taxonomy" id="2763061"/>
    <lineage>
        <taxon>Bacteria</taxon>
        <taxon>Bacillati</taxon>
        <taxon>Bacillota</taxon>
        <taxon>Clostridia</taxon>
        <taxon>Lachnospirales</taxon>
        <taxon>Lachnospiraceae</taxon>
        <taxon>Roseburia</taxon>
    </lineage>
</organism>
<keyword evidence="4" id="KW-0326">Glycosidase</keyword>
<dbReference type="EMBL" id="JACOPG010000004">
    <property type="protein sequence ID" value="MBC5686973.1"/>
    <property type="molecule type" value="Genomic_DNA"/>
</dbReference>
<dbReference type="PRINTS" id="PR00133">
    <property type="entry name" value="GLHYDRLASE3"/>
</dbReference>
<dbReference type="InterPro" id="IPR050288">
    <property type="entry name" value="Cellulose_deg_GH3"/>
</dbReference>
<evidence type="ECO:0000256" key="3">
    <source>
        <dbReference type="ARBA" id="ARBA00023277"/>
    </source>
</evidence>
<dbReference type="Gene3D" id="3.40.50.1700">
    <property type="entry name" value="Glycoside hydrolase family 3 C-terminal domain"/>
    <property type="match status" value="1"/>
</dbReference>
<dbReference type="SUPFAM" id="SSF52279">
    <property type="entry name" value="Beta-D-glucan exohydrolase, C-terminal domain"/>
    <property type="match status" value="1"/>
</dbReference>
<dbReference type="RefSeq" id="WP_186854593.1">
    <property type="nucleotide sequence ID" value="NZ_JACOPG010000004.1"/>
</dbReference>
<dbReference type="Pfam" id="PF14310">
    <property type="entry name" value="Fn3-like"/>
    <property type="match status" value="1"/>
</dbReference>
<dbReference type="PROSITE" id="PS00775">
    <property type="entry name" value="GLYCOSYL_HYDROL_F3"/>
    <property type="match status" value="1"/>
</dbReference>
<keyword evidence="8" id="KW-1185">Reference proteome</keyword>
<keyword evidence="2 4" id="KW-0378">Hydrolase</keyword>
<dbReference type="Proteomes" id="UP000643810">
    <property type="component" value="Unassembled WGS sequence"/>
</dbReference>
<evidence type="ECO:0000256" key="4">
    <source>
        <dbReference type="RuleBase" id="RU361161"/>
    </source>
</evidence>
<comment type="caution">
    <text evidence="7">The sequence shown here is derived from an EMBL/GenBank/DDBJ whole genome shotgun (WGS) entry which is preliminary data.</text>
</comment>
<keyword evidence="5" id="KW-0175">Coiled coil</keyword>
<dbReference type="InterPro" id="IPR001764">
    <property type="entry name" value="Glyco_hydro_3_N"/>
</dbReference>
<gene>
    <name evidence="7" type="ORF">H8R94_10215</name>
</gene>
<dbReference type="PANTHER" id="PTHR42715">
    <property type="entry name" value="BETA-GLUCOSIDASE"/>
    <property type="match status" value="1"/>
</dbReference>
<dbReference type="Pfam" id="PF00933">
    <property type="entry name" value="Glyco_hydro_3"/>
    <property type="match status" value="1"/>
</dbReference>
<comment type="similarity">
    <text evidence="1 4">Belongs to the glycosyl hydrolase 3 family.</text>
</comment>
<accession>A0ABR7GI55</accession>
<evidence type="ECO:0000313" key="7">
    <source>
        <dbReference type="EMBL" id="MBC5686973.1"/>
    </source>
</evidence>
<dbReference type="PANTHER" id="PTHR42715:SF10">
    <property type="entry name" value="BETA-GLUCOSIDASE"/>
    <property type="match status" value="1"/>
</dbReference>
<dbReference type="Gene3D" id="3.20.20.300">
    <property type="entry name" value="Glycoside hydrolase, family 3, N-terminal domain"/>
    <property type="match status" value="1"/>
</dbReference>
<feature type="coiled-coil region" evidence="5">
    <location>
        <begin position="342"/>
        <end position="369"/>
    </location>
</feature>
<dbReference type="GO" id="GO:0016787">
    <property type="term" value="F:hydrolase activity"/>
    <property type="evidence" value="ECO:0007669"/>
    <property type="project" value="UniProtKB-KW"/>
</dbReference>
<dbReference type="InterPro" id="IPR013783">
    <property type="entry name" value="Ig-like_fold"/>
</dbReference>
<dbReference type="Gene3D" id="2.60.40.10">
    <property type="entry name" value="Immunoglobulins"/>
    <property type="match status" value="1"/>
</dbReference>
<dbReference type="InterPro" id="IPR019800">
    <property type="entry name" value="Glyco_hydro_3_AS"/>
</dbReference>
<evidence type="ECO:0000256" key="5">
    <source>
        <dbReference type="SAM" id="Coils"/>
    </source>
</evidence>
<keyword evidence="3" id="KW-0119">Carbohydrate metabolism</keyword>